<dbReference type="Proteomes" id="UP000485058">
    <property type="component" value="Unassembled WGS sequence"/>
</dbReference>
<name>A0A699Z408_HAELA</name>
<evidence type="ECO:0000256" key="1">
    <source>
        <dbReference type="SAM" id="MobiDB-lite"/>
    </source>
</evidence>
<accession>A0A699Z408</accession>
<organism evidence="2 3">
    <name type="scientific">Haematococcus lacustris</name>
    <name type="common">Green alga</name>
    <name type="synonym">Haematococcus pluvialis</name>
    <dbReference type="NCBI Taxonomy" id="44745"/>
    <lineage>
        <taxon>Eukaryota</taxon>
        <taxon>Viridiplantae</taxon>
        <taxon>Chlorophyta</taxon>
        <taxon>core chlorophytes</taxon>
        <taxon>Chlorophyceae</taxon>
        <taxon>CS clade</taxon>
        <taxon>Chlamydomonadales</taxon>
        <taxon>Haematococcaceae</taxon>
        <taxon>Haematococcus</taxon>
    </lineage>
</organism>
<protein>
    <submittedName>
        <fullName evidence="2">Uncharacterized protein</fullName>
    </submittedName>
</protein>
<evidence type="ECO:0000313" key="2">
    <source>
        <dbReference type="EMBL" id="GFH16295.1"/>
    </source>
</evidence>
<keyword evidence="3" id="KW-1185">Reference proteome</keyword>
<proteinExistence type="predicted"/>
<dbReference type="AlphaFoldDB" id="A0A699Z408"/>
<dbReference type="EMBL" id="BLLF01000976">
    <property type="protein sequence ID" value="GFH16295.1"/>
    <property type="molecule type" value="Genomic_DNA"/>
</dbReference>
<gene>
    <name evidence="2" type="ORF">HaLaN_12685</name>
</gene>
<feature type="region of interest" description="Disordered" evidence="1">
    <location>
        <begin position="154"/>
        <end position="177"/>
    </location>
</feature>
<reference evidence="2 3" key="1">
    <citation type="submission" date="2020-02" db="EMBL/GenBank/DDBJ databases">
        <title>Draft genome sequence of Haematococcus lacustris strain NIES-144.</title>
        <authorList>
            <person name="Morimoto D."/>
            <person name="Nakagawa S."/>
            <person name="Yoshida T."/>
            <person name="Sawayama S."/>
        </authorList>
    </citation>
    <scope>NUCLEOTIDE SEQUENCE [LARGE SCALE GENOMIC DNA]</scope>
    <source>
        <strain evidence="2 3">NIES-144</strain>
    </source>
</reference>
<comment type="caution">
    <text evidence="2">The sequence shown here is derived from an EMBL/GenBank/DDBJ whole genome shotgun (WGS) entry which is preliminary data.</text>
</comment>
<evidence type="ECO:0000313" key="3">
    <source>
        <dbReference type="Proteomes" id="UP000485058"/>
    </source>
</evidence>
<sequence length="177" mass="19389">MSHIAAHSAACSSACHALGRMEHHTTCTYPSVCLYPISPSGRLYVLAIRHIHPVVMPYNPAICLYVSAIWRCKTPAGQEAAVEASFAWQPDCQRAFPTRTLQFPAFSSKQGVASESEAVRRLRALALQHRSKPTKQHDCLLCVSVCCPRRRDGGSAPGAARPPLEQHDTGQGHIYML</sequence>